<comment type="caution">
    <text evidence="1">The sequence shown here is derived from an EMBL/GenBank/DDBJ whole genome shotgun (WGS) entry which is preliminary data.</text>
</comment>
<reference evidence="1" key="1">
    <citation type="submission" date="2023-04" db="EMBL/GenBank/DDBJ databases">
        <title>Ambrosiozyma monospora NBRC 10751.</title>
        <authorList>
            <person name="Ichikawa N."/>
            <person name="Sato H."/>
            <person name="Tonouchi N."/>
        </authorList>
    </citation>
    <scope>NUCLEOTIDE SEQUENCE</scope>
    <source>
        <strain evidence="1">NBRC 10751</strain>
    </source>
</reference>
<proteinExistence type="predicted"/>
<dbReference type="EMBL" id="BSXS01002830">
    <property type="protein sequence ID" value="GME79941.1"/>
    <property type="molecule type" value="Genomic_DNA"/>
</dbReference>
<sequence length="543" mass="60065">MLTDVSTHPQIRLTTNTMKSPFSFKATPIEDVVGPNLAPIMKNDTTAWYKKHHLVMLNLLLLIPIMSSGTNGYDGSLMNGLQSLETWRDQFGHPHGTMLGFVNAAQCFGALMGSLMASWFADHLGRKKSLVFGLSGIVIATIIQSTSKGLGQLIASRWILGSFGQVAMQASPMLIAELAYPSHRGKLTAVFNTFFYAGAILASWTCYGVSKKTSSWGWRIPTLLQMGYPLLQLCFLYFLPESPRWLIAHNRHNEAREILEKYHSGGNEDSELVSAEMGEITEAIEMDKQSKSTSWLQLVKTPGNRKRTYIAITIAIASQWAGNAVISYYFTLVLDTIGYTGPTTQTLINGLLQIFNFVVAVGASLMVDRVGRRGLLLASSIGMLISYVIWTVLSQRFESTHTKGYGQGVLAFIFIYFFCYDIGYTPLVVAYPSEIFPFYLRAKGLTVSNASVQSSLIVGGFCNSIAMTNLGWKYYIVFCVLDFLIVLNVYFFYPETKGYSLEEIAQIFDGDDADSVDVEIAGGLESGSFEKRDSSSNSEFASF</sequence>
<protein>
    <submittedName>
        <fullName evidence="1">Unnamed protein product</fullName>
    </submittedName>
</protein>
<keyword evidence="2" id="KW-1185">Reference proteome</keyword>
<dbReference type="Proteomes" id="UP001165064">
    <property type="component" value="Unassembled WGS sequence"/>
</dbReference>
<gene>
    <name evidence="1" type="ORF">Amon02_000420700</name>
</gene>
<evidence type="ECO:0000313" key="2">
    <source>
        <dbReference type="Proteomes" id="UP001165064"/>
    </source>
</evidence>
<evidence type="ECO:0000313" key="1">
    <source>
        <dbReference type="EMBL" id="GME79941.1"/>
    </source>
</evidence>
<accession>A0ACB5T2Z4</accession>
<organism evidence="1 2">
    <name type="scientific">Ambrosiozyma monospora</name>
    <name type="common">Yeast</name>
    <name type="synonym">Endomycopsis monosporus</name>
    <dbReference type="NCBI Taxonomy" id="43982"/>
    <lineage>
        <taxon>Eukaryota</taxon>
        <taxon>Fungi</taxon>
        <taxon>Dikarya</taxon>
        <taxon>Ascomycota</taxon>
        <taxon>Saccharomycotina</taxon>
        <taxon>Pichiomycetes</taxon>
        <taxon>Pichiales</taxon>
        <taxon>Pichiaceae</taxon>
        <taxon>Ambrosiozyma</taxon>
    </lineage>
</organism>
<name>A0ACB5T2Z4_AMBMO</name>